<feature type="compositionally biased region" description="Low complexity" evidence="1">
    <location>
        <begin position="293"/>
        <end position="307"/>
    </location>
</feature>
<dbReference type="AlphaFoldDB" id="A0A543PFN9"/>
<gene>
    <name evidence="2" type="ORF">FHU33_2303</name>
</gene>
<protein>
    <submittedName>
        <fullName evidence="2">Uncharacterized protein</fullName>
    </submittedName>
</protein>
<feature type="compositionally biased region" description="Basic and acidic residues" evidence="1">
    <location>
        <begin position="246"/>
        <end position="274"/>
    </location>
</feature>
<feature type="compositionally biased region" description="Low complexity" evidence="1">
    <location>
        <begin position="99"/>
        <end position="122"/>
    </location>
</feature>
<evidence type="ECO:0000256" key="1">
    <source>
        <dbReference type="SAM" id="MobiDB-lite"/>
    </source>
</evidence>
<feature type="compositionally biased region" description="Pro residues" evidence="1">
    <location>
        <begin position="123"/>
        <end position="139"/>
    </location>
</feature>
<feature type="region of interest" description="Disordered" evidence="1">
    <location>
        <begin position="24"/>
        <end position="310"/>
    </location>
</feature>
<feature type="compositionally biased region" description="Pro residues" evidence="1">
    <location>
        <begin position="226"/>
        <end position="236"/>
    </location>
</feature>
<name>A0A543PFN9_9ACTN</name>
<sequence length="323" mass="33086">MTDFLGHLVARSAGLGEELAPRLRARFEPVGGPSVTDPDPGDDEPPGIHSVHRLPSAPDPAPPAGRDPADGAPARGVARADEPPPAPAPGSELREAGSAGAVPPRGPRRPVVVAPAPVVAPVAPVPPAAPPATDVPPPQAEVAAASTPTAVPAPAPLPSSPSAQDRVRPIVADPAHHAPRLARPGDADEAAPGVATPPPRPPAEVVAHRGTPPEREAAAPLEAPVAAPPPGDVPPVPRREPARRRAPSEDVGPEHWLRPPPPRERSPDHADRTSARTQPTIEVTIGRVEIRSRPAPSAAPRQPAPRAGVLPLAEYLARRSGSR</sequence>
<feature type="compositionally biased region" description="Low complexity" evidence="1">
    <location>
        <begin position="66"/>
        <end position="76"/>
    </location>
</feature>
<evidence type="ECO:0000313" key="3">
    <source>
        <dbReference type="Proteomes" id="UP000319865"/>
    </source>
</evidence>
<evidence type="ECO:0000313" key="2">
    <source>
        <dbReference type="EMBL" id="TQN42892.1"/>
    </source>
</evidence>
<proteinExistence type="predicted"/>
<comment type="caution">
    <text evidence="2">The sequence shown here is derived from an EMBL/GenBank/DDBJ whole genome shotgun (WGS) entry which is preliminary data.</text>
</comment>
<dbReference type="RefSeq" id="WP_142025468.1">
    <property type="nucleotide sequence ID" value="NZ_VFQE01000001.1"/>
</dbReference>
<dbReference type="EMBL" id="VFQE01000001">
    <property type="protein sequence ID" value="TQN42892.1"/>
    <property type="molecule type" value="Genomic_DNA"/>
</dbReference>
<reference evidence="2 3" key="1">
    <citation type="submission" date="2019-06" db="EMBL/GenBank/DDBJ databases">
        <title>Sequencing the genomes of 1000 actinobacteria strains.</title>
        <authorList>
            <person name="Klenk H.-P."/>
        </authorList>
    </citation>
    <scope>NUCLEOTIDE SEQUENCE [LARGE SCALE GENOMIC DNA]</scope>
    <source>
        <strain evidence="2 3">DSM 46837</strain>
    </source>
</reference>
<accession>A0A543PFN9</accession>
<dbReference type="Proteomes" id="UP000319865">
    <property type="component" value="Unassembled WGS sequence"/>
</dbReference>
<keyword evidence="3" id="KW-1185">Reference proteome</keyword>
<organism evidence="2 3">
    <name type="scientific">Blastococcus colisei</name>
    <dbReference type="NCBI Taxonomy" id="1564162"/>
    <lineage>
        <taxon>Bacteria</taxon>
        <taxon>Bacillati</taxon>
        <taxon>Actinomycetota</taxon>
        <taxon>Actinomycetes</taxon>
        <taxon>Geodermatophilales</taxon>
        <taxon>Geodermatophilaceae</taxon>
        <taxon>Blastococcus</taxon>
    </lineage>
</organism>